<dbReference type="InterPro" id="IPR008927">
    <property type="entry name" value="6-PGluconate_DH-like_C_sf"/>
</dbReference>
<evidence type="ECO:0000256" key="2">
    <source>
        <dbReference type="ARBA" id="ARBA00009463"/>
    </source>
</evidence>
<evidence type="ECO:0000259" key="12">
    <source>
        <dbReference type="Pfam" id="PF02737"/>
    </source>
</evidence>
<evidence type="ECO:0000256" key="5">
    <source>
        <dbReference type="ARBA" id="ARBA00022553"/>
    </source>
</evidence>
<dbReference type="AlphaFoldDB" id="A0A242MIJ9"/>
<dbReference type="PIRSF" id="PIRSF000105">
    <property type="entry name" value="HCDH"/>
    <property type="match status" value="1"/>
</dbReference>
<dbReference type="NCBIfam" id="NF004783">
    <property type="entry name" value="PRK06129.1"/>
    <property type="match status" value="1"/>
</dbReference>
<dbReference type="GO" id="GO:0070403">
    <property type="term" value="F:NAD+ binding"/>
    <property type="evidence" value="ECO:0007669"/>
    <property type="project" value="InterPro"/>
</dbReference>
<protein>
    <recommendedName>
        <fullName evidence="9">L-gulonate 3-dehydrogenase</fullName>
        <ecNumber evidence="8">1.1.1.45</ecNumber>
    </recommendedName>
    <alternativeName>
        <fullName evidence="9">L-gulonate 3-dehydrogenase</fullName>
    </alternativeName>
</protein>
<keyword evidence="7" id="KW-0520">NAD</keyword>
<evidence type="ECO:0000256" key="1">
    <source>
        <dbReference type="ARBA" id="ARBA00004496"/>
    </source>
</evidence>
<feature type="domain" description="3-hydroxyacyl-CoA dehydrogenase C-terminal" evidence="11">
    <location>
        <begin position="185"/>
        <end position="250"/>
    </location>
</feature>
<organism evidence="13 14">
    <name type="scientific">Caballeronia sordidicola</name>
    <name type="common">Burkholderia sordidicola</name>
    <dbReference type="NCBI Taxonomy" id="196367"/>
    <lineage>
        <taxon>Bacteria</taxon>
        <taxon>Pseudomonadati</taxon>
        <taxon>Pseudomonadota</taxon>
        <taxon>Betaproteobacteria</taxon>
        <taxon>Burkholderiales</taxon>
        <taxon>Burkholderiaceae</taxon>
        <taxon>Caballeronia</taxon>
    </lineage>
</organism>
<dbReference type="Gene3D" id="3.40.50.720">
    <property type="entry name" value="NAD(P)-binding Rossmann-like Domain"/>
    <property type="match status" value="1"/>
</dbReference>
<reference evidence="13 14" key="1">
    <citation type="submission" date="2017-03" db="EMBL/GenBank/DDBJ databases">
        <title>Genome analysis of strain PAMC 26577.</title>
        <authorList>
            <person name="Oh H.-M."/>
            <person name="Yang J.-A."/>
        </authorList>
    </citation>
    <scope>NUCLEOTIDE SEQUENCE [LARGE SCALE GENOMIC DNA]</scope>
    <source>
        <strain evidence="13 14">PAMC 26577</strain>
    </source>
</reference>
<evidence type="ECO:0000256" key="3">
    <source>
        <dbReference type="ARBA" id="ARBA00011738"/>
    </source>
</evidence>
<accession>A0A242MIJ9</accession>
<dbReference type="EMBL" id="NBTZ01000102">
    <property type="protein sequence ID" value="OTP71139.1"/>
    <property type="molecule type" value="Genomic_DNA"/>
</dbReference>
<dbReference type="GO" id="GO:0006631">
    <property type="term" value="P:fatty acid metabolic process"/>
    <property type="evidence" value="ECO:0007669"/>
    <property type="project" value="InterPro"/>
</dbReference>
<keyword evidence="4" id="KW-0963">Cytoplasm</keyword>
<sequence length="309" mass="33620">METVAIVGGGSIGVAFCIVFARSGFTVKLYDPDDARRRAVKPEVHARLADLEEFGLLDHAPATLLARITVVDELADAVRDAALVQECAPERIDLKRDLFAQLDALAPADAVLASSSSALVASSFADALPGRERCLVAHPGNPPYLIPVIEIVPAPFTSDDTTRRALALYETAGLHAVRVSGEIEGFIFNRLQGAVLREAYCLVRDGIASTGDIDRVMRDGVGLRWSITGPFETVDLNTRGGIASHAQKMGPAYERMGASRGQHDPWTTDLVAQVASERRAALPLDQWDARVQWRDRRLMALIRERSAER</sequence>
<dbReference type="Pfam" id="PF02737">
    <property type="entry name" value="3HCDH_N"/>
    <property type="match status" value="1"/>
</dbReference>
<dbReference type="InterPro" id="IPR006108">
    <property type="entry name" value="3HC_DH_C"/>
</dbReference>
<evidence type="ECO:0000256" key="9">
    <source>
        <dbReference type="ARBA" id="ARBA00042709"/>
    </source>
</evidence>
<name>A0A242MIJ9_CABSO</name>
<gene>
    <name evidence="13" type="ORF">PAMC26577_24720</name>
</gene>
<evidence type="ECO:0000256" key="4">
    <source>
        <dbReference type="ARBA" id="ARBA00022490"/>
    </source>
</evidence>
<dbReference type="SUPFAM" id="SSF48179">
    <property type="entry name" value="6-phosphogluconate dehydrogenase C-terminal domain-like"/>
    <property type="match status" value="1"/>
</dbReference>
<dbReference type="InterPro" id="IPR013328">
    <property type="entry name" value="6PGD_dom2"/>
</dbReference>
<dbReference type="InterPro" id="IPR036291">
    <property type="entry name" value="NAD(P)-bd_dom_sf"/>
</dbReference>
<proteinExistence type="inferred from homology"/>
<dbReference type="InterPro" id="IPR006176">
    <property type="entry name" value="3-OHacyl-CoA_DH_NAD-bd"/>
</dbReference>
<dbReference type="SUPFAM" id="SSF51735">
    <property type="entry name" value="NAD(P)-binding Rossmann-fold domains"/>
    <property type="match status" value="1"/>
</dbReference>
<dbReference type="PANTHER" id="PTHR48075:SF1">
    <property type="entry name" value="LAMBDA-CRYSTALLIN HOMOLOG"/>
    <property type="match status" value="1"/>
</dbReference>
<comment type="subcellular location">
    <subcellularLocation>
        <location evidence="1">Cytoplasm</location>
    </subcellularLocation>
</comment>
<feature type="domain" description="3-hydroxyacyl-CoA dehydrogenase NAD binding" evidence="12">
    <location>
        <begin position="3"/>
        <end position="179"/>
    </location>
</feature>
<dbReference type="RefSeq" id="WP_075360292.1">
    <property type="nucleotide sequence ID" value="NZ_MSRG01000088.1"/>
</dbReference>
<comment type="subunit">
    <text evidence="3">Homodimer.</text>
</comment>
<evidence type="ECO:0000313" key="13">
    <source>
        <dbReference type="EMBL" id="OTP71139.1"/>
    </source>
</evidence>
<evidence type="ECO:0000256" key="6">
    <source>
        <dbReference type="ARBA" id="ARBA00023002"/>
    </source>
</evidence>
<comment type="similarity">
    <text evidence="2">Belongs to the 3-hydroxyacyl-CoA dehydrogenase family.</text>
</comment>
<dbReference type="InterPro" id="IPR006180">
    <property type="entry name" value="3-OHacyl-CoA_DH_CS"/>
</dbReference>
<dbReference type="GO" id="GO:0005737">
    <property type="term" value="C:cytoplasm"/>
    <property type="evidence" value="ECO:0007669"/>
    <property type="project" value="UniProtKB-SubCell"/>
</dbReference>
<evidence type="ECO:0000259" key="11">
    <source>
        <dbReference type="Pfam" id="PF00725"/>
    </source>
</evidence>
<feature type="site" description="Important for catalytic activity" evidence="10">
    <location>
        <position position="138"/>
    </location>
</feature>
<evidence type="ECO:0000256" key="10">
    <source>
        <dbReference type="PIRSR" id="PIRSR000105-1"/>
    </source>
</evidence>
<evidence type="ECO:0000313" key="14">
    <source>
        <dbReference type="Proteomes" id="UP000195221"/>
    </source>
</evidence>
<dbReference type="Gene3D" id="1.10.1040.10">
    <property type="entry name" value="N-(1-d-carboxylethyl)-l-norvaline Dehydrogenase, domain 2"/>
    <property type="match status" value="1"/>
</dbReference>
<evidence type="ECO:0000256" key="7">
    <source>
        <dbReference type="ARBA" id="ARBA00023027"/>
    </source>
</evidence>
<dbReference type="InterPro" id="IPR022694">
    <property type="entry name" value="3-OHacyl-CoA_DH"/>
</dbReference>
<keyword evidence="6" id="KW-0560">Oxidoreductase</keyword>
<dbReference type="Pfam" id="PF00725">
    <property type="entry name" value="3HCDH"/>
    <property type="match status" value="1"/>
</dbReference>
<keyword evidence="5" id="KW-0597">Phosphoprotein</keyword>
<evidence type="ECO:0000256" key="8">
    <source>
        <dbReference type="ARBA" id="ARBA00038962"/>
    </source>
</evidence>
<comment type="caution">
    <text evidence="13">The sequence shown here is derived from an EMBL/GenBank/DDBJ whole genome shotgun (WGS) entry which is preliminary data.</text>
</comment>
<dbReference type="Proteomes" id="UP000195221">
    <property type="component" value="Unassembled WGS sequence"/>
</dbReference>
<dbReference type="GO" id="GO:0050104">
    <property type="term" value="F:L-gulonate 3-dehydrogenase activity"/>
    <property type="evidence" value="ECO:0007669"/>
    <property type="project" value="UniProtKB-EC"/>
</dbReference>
<dbReference type="PANTHER" id="PTHR48075">
    <property type="entry name" value="3-HYDROXYACYL-COA DEHYDROGENASE FAMILY PROTEIN"/>
    <property type="match status" value="1"/>
</dbReference>
<dbReference type="EC" id="1.1.1.45" evidence="8"/>
<dbReference type="PROSITE" id="PS00067">
    <property type="entry name" value="3HCDH"/>
    <property type="match status" value="1"/>
</dbReference>